<dbReference type="Pfam" id="PF02472">
    <property type="entry name" value="ExbD"/>
    <property type="match status" value="1"/>
</dbReference>
<keyword evidence="10" id="KW-1185">Reference proteome</keyword>
<name>A0A327R3V5_9BACT</name>
<evidence type="ECO:0000256" key="6">
    <source>
        <dbReference type="ARBA" id="ARBA00023136"/>
    </source>
</evidence>
<evidence type="ECO:0000313" key="9">
    <source>
        <dbReference type="EMBL" id="RAJ10423.1"/>
    </source>
</evidence>
<feature type="region of interest" description="Disordered" evidence="8">
    <location>
        <begin position="1"/>
        <end position="20"/>
    </location>
</feature>
<proteinExistence type="inferred from homology"/>
<evidence type="ECO:0000256" key="3">
    <source>
        <dbReference type="ARBA" id="ARBA00022475"/>
    </source>
</evidence>
<dbReference type="Proteomes" id="UP000249547">
    <property type="component" value="Unassembled WGS sequence"/>
</dbReference>
<dbReference type="EMBL" id="QLLL01000001">
    <property type="protein sequence ID" value="RAJ10423.1"/>
    <property type="molecule type" value="Genomic_DNA"/>
</dbReference>
<protein>
    <submittedName>
        <fullName evidence="9">Biopolymer transport protein ExbD</fullName>
    </submittedName>
</protein>
<comment type="caution">
    <text evidence="9">The sequence shown here is derived from an EMBL/GenBank/DDBJ whole genome shotgun (WGS) entry which is preliminary data.</text>
</comment>
<dbReference type="PANTHER" id="PTHR30558:SF3">
    <property type="entry name" value="BIOPOLYMER TRANSPORT PROTEIN EXBD-RELATED"/>
    <property type="match status" value="1"/>
</dbReference>
<dbReference type="AlphaFoldDB" id="A0A327R3V5"/>
<dbReference type="GO" id="GO:0022857">
    <property type="term" value="F:transmembrane transporter activity"/>
    <property type="evidence" value="ECO:0007669"/>
    <property type="project" value="InterPro"/>
</dbReference>
<evidence type="ECO:0000256" key="5">
    <source>
        <dbReference type="ARBA" id="ARBA00022989"/>
    </source>
</evidence>
<evidence type="ECO:0000313" key="10">
    <source>
        <dbReference type="Proteomes" id="UP000249547"/>
    </source>
</evidence>
<dbReference type="InterPro" id="IPR003400">
    <property type="entry name" value="ExbD"/>
</dbReference>
<organism evidence="9 10">
    <name type="scientific">Chitinophaga skermanii</name>
    <dbReference type="NCBI Taxonomy" id="331697"/>
    <lineage>
        <taxon>Bacteria</taxon>
        <taxon>Pseudomonadati</taxon>
        <taxon>Bacteroidota</taxon>
        <taxon>Chitinophagia</taxon>
        <taxon>Chitinophagales</taxon>
        <taxon>Chitinophagaceae</taxon>
        <taxon>Chitinophaga</taxon>
    </lineage>
</organism>
<keyword evidence="4 7" id="KW-0812">Transmembrane</keyword>
<dbReference type="RefSeq" id="WP_111595578.1">
    <property type="nucleotide sequence ID" value="NZ_QLLL01000001.1"/>
</dbReference>
<evidence type="ECO:0000256" key="7">
    <source>
        <dbReference type="RuleBase" id="RU003879"/>
    </source>
</evidence>
<keyword evidence="7" id="KW-0653">Protein transport</keyword>
<comment type="similarity">
    <text evidence="2 7">Belongs to the ExbD/TolR family.</text>
</comment>
<evidence type="ECO:0000256" key="8">
    <source>
        <dbReference type="SAM" id="MobiDB-lite"/>
    </source>
</evidence>
<keyword evidence="7" id="KW-0813">Transport</keyword>
<evidence type="ECO:0000256" key="4">
    <source>
        <dbReference type="ARBA" id="ARBA00022692"/>
    </source>
</evidence>
<keyword evidence="6" id="KW-0472">Membrane</keyword>
<sequence>MADMNMQQSSNRKGTSSKKLSTRVDMTSMVDLGFLLITFFMLTTTLSKPNTLDLIMPADGPSMPVSASKSLTILLGGDNKLMYYEGDNPQTAKLSSYANTLGIGDVIRAKKEAVAAVHGSDTQLMVMIKASKDANYKNYVDIMDELLINKVARYATVDITNEETTLLH</sequence>
<dbReference type="GO" id="GO:0015031">
    <property type="term" value="P:protein transport"/>
    <property type="evidence" value="ECO:0007669"/>
    <property type="project" value="UniProtKB-KW"/>
</dbReference>
<gene>
    <name evidence="9" type="ORF">LX64_00025</name>
</gene>
<evidence type="ECO:0000256" key="1">
    <source>
        <dbReference type="ARBA" id="ARBA00004162"/>
    </source>
</evidence>
<dbReference type="PANTHER" id="PTHR30558">
    <property type="entry name" value="EXBD MEMBRANE COMPONENT OF PMF-DRIVEN MACROMOLECULE IMPORT SYSTEM"/>
    <property type="match status" value="1"/>
</dbReference>
<dbReference type="OrthoDB" id="952702at2"/>
<keyword evidence="5" id="KW-1133">Transmembrane helix</keyword>
<reference evidence="9 10" key="1">
    <citation type="submission" date="2018-06" db="EMBL/GenBank/DDBJ databases">
        <title>Genomic Encyclopedia of Archaeal and Bacterial Type Strains, Phase II (KMG-II): from individual species to whole genera.</title>
        <authorList>
            <person name="Goeker M."/>
        </authorList>
    </citation>
    <scope>NUCLEOTIDE SEQUENCE [LARGE SCALE GENOMIC DNA]</scope>
    <source>
        <strain evidence="9 10">DSM 23857</strain>
    </source>
</reference>
<keyword evidence="3" id="KW-1003">Cell membrane</keyword>
<feature type="compositionally biased region" description="Polar residues" evidence="8">
    <location>
        <begin position="1"/>
        <end position="19"/>
    </location>
</feature>
<comment type="subcellular location">
    <subcellularLocation>
        <location evidence="1">Cell membrane</location>
        <topology evidence="1">Single-pass membrane protein</topology>
    </subcellularLocation>
    <subcellularLocation>
        <location evidence="7">Cell membrane</location>
        <topology evidence="7">Single-pass type II membrane protein</topology>
    </subcellularLocation>
</comment>
<accession>A0A327R3V5</accession>
<evidence type="ECO:0000256" key="2">
    <source>
        <dbReference type="ARBA" id="ARBA00005811"/>
    </source>
</evidence>
<dbReference type="GO" id="GO:0005886">
    <property type="term" value="C:plasma membrane"/>
    <property type="evidence" value="ECO:0007669"/>
    <property type="project" value="UniProtKB-SubCell"/>
</dbReference>